<dbReference type="EMBL" id="MEUJ01000008">
    <property type="protein sequence ID" value="OGC39424.1"/>
    <property type="molecule type" value="Genomic_DNA"/>
</dbReference>
<gene>
    <name evidence="1" type="ORF">A2438_07645</name>
</gene>
<proteinExistence type="predicted"/>
<organism evidence="1 2">
    <name type="scientific">candidate division WOR-1 bacterium RIFOXYC2_FULL_46_14</name>
    <dbReference type="NCBI Taxonomy" id="1802587"/>
    <lineage>
        <taxon>Bacteria</taxon>
        <taxon>Bacillati</taxon>
        <taxon>Saganbacteria</taxon>
    </lineage>
</organism>
<comment type="caution">
    <text evidence="1">The sequence shown here is derived from an EMBL/GenBank/DDBJ whole genome shotgun (WGS) entry which is preliminary data.</text>
</comment>
<name>A0A1F4U386_UNCSA</name>
<accession>A0A1F4U386</accession>
<dbReference type="Gene3D" id="3.40.630.30">
    <property type="match status" value="1"/>
</dbReference>
<dbReference type="AlphaFoldDB" id="A0A1F4U386"/>
<dbReference type="InterPro" id="IPR016181">
    <property type="entry name" value="Acyl_CoA_acyltransferase"/>
</dbReference>
<evidence type="ECO:0000313" key="1">
    <source>
        <dbReference type="EMBL" id="OGC39424.1"/>
    </source>
</evidence>
<sequence length="231" mass="26777">MKLDVFISGEIIDLCIPTREFAEKSNWYSWLNDPKIARYTLKRAFPNTPALQVDFLEKQQKEGALPLIISNKKDYLGVVTLSVIDYIKRVAGISIIVDSSMDVLRSPLIALESIARISEHGFQVLGLDRIHGGQHINLAAGWQQRMELLGYRAEGFKRQLFVKGREVVDVIWIAAIYKDYLTIIKNRGQYWDSAKKMEERIKRLPKNKYVDSLREFMDKDGELYYKQIFSL</sequence>
<protein>
    <submittedName>
        <fullName evidence="1">Uncharacterized protein</fullName>
    </submittedName>
</protein>
<reference evidence="1 2" key="1">
    <citation type="journal article" date="2016" name="Nat. Commun.">
        <title>Thousands of microbial genomes shed light on interconnected biogeochemical processes in an aquifer system.</title>
        <authorList>
            <person name="Anantharaman K."/>
            <person name="Brown C.T."/>
            <person name="Hug L.A."/>
            <person name="Sharon I."/>
            <person name="Castelle C.J."/>
            <person name="Probst A.J."/>
            <person name="Thomas B.C."/>
            <person name="Singh A."/>
            <person name="Wilkins M.J."/>
            <person name="Karaoz U."/>
            <person name="Brodie E.L."/>
            <person name="Williams K.H."/>
            <person name="Hubbard S.S."/>
            <person name="Banfield J.F."/>
        </authorList>
    </citation>
    <scope>NUCLEOTIDE SEQUENCE [LARGE SCALE GENOMIC DNA]</scope>
</reference>
<evidence type="ECO:0000313" key="2">
    <source>
        <dbReference type="Proteomes" id="UP000179242"/>
    </source>
</evidence>
<dbReference type="Proteomes" id="UP000179242">
    <property type="component" value="Unassembled WGS sequence"/>
</dbReference>
<dbReference type="SUPFAM" id="SSF55729">
    <property type="entry name" value="Acyl-CoA N-acyltransferases (Nat)"/>
    <property type="match status" value="1"/>
</dbReference>